<comment type="similarity">
    <text evidence="1">Belongs to the gamma-glutamylcyclotransferase family.</text>
</comment>
<dbReference type="PANTHER" id="PTHR31544">
    <property type="entry name" value="AIG2-LIKE PROTEIN D"/>
    <property type="match status" value="1"/>
</dbReference>
<organism evidence="6 7">
    <name type="scientific">Aspergillus indologenus CBS 114.80</name>
    <dbReference type="NCBI Taxonomy" id="1450541"/>
    <lineage>
        <taxon>Eukaryota</taxon>
        <taxon>Fungi</taxon>
        <taxon>Dikarya</taxon>
        <taxon>Ascomycota</taxon>
        <taxon>Pezizomycotina</taxon>
        <taxon>Eurotiomycetes</taxon>
        <taxon>Eurotiomycetidae</taxon>
        <taxon>Eurotiales</taxon>
        <taxon>Aspergillaceae</taxon>
        <taxon>Aspergillus</taxon>
        <taxon>Aspergillus subgen. Circumdati</taxon>
    </lineage>
</organism>
<dbReference type="InterPro" id="IPR036568">
    <property type="entry name" value="GGCT-like_sf"/>
</dbReference>
<sequence>MDPALSYSPNLTNYLTAQLQLSLTPLEITIPTNVGPALHTYPLILIRSKYQVMPPQPPQNSQSPPRPPPPPPPPAPTNPQTKLSPYVLRLRTTSPKFINHAPKAPPAAAPTGPYFFYGTLADPALLAEILGLADGAPPLRPAHLLGYACKLWGQYPALVEAGPGSVVHGFVYEVRTRAHGERLALYETENYRAERCRFRFVEGEGEGGREEVGYTFRFVGDAEELREGGFDLGVWLRRMGRRD</sequence>
<proteinExistence type="inferred from homology"/>
<dbReference type="Pfam" id="PF06094">
    <property type="entry name" value="GGACT"/>
    <property type="match status" value="1"/>
</dbReference>
<dbReference type="PANTHER" id="PTHR31544:SF4">
    <property type="entry name" value="GAMMA-GLUTAMYLCYCLOTRANSFERASE-RELATED"/>
    <property type="match status" value="1"/>
</dbReference>
<protein>
    <recommendedName>
        <fullName evidence="3">Putative gamma-glutamylcyclotransferase</fullName>
    </recommendedName>
</protein>
<evidence type="ECO:0000256" key="1">
    <source>
        <dbReference type="ARBA" id="ARBA00008861"/>
    </source>
</evidence>
<name>A0A2V5IRE8_9EURO</name>
<dbReference type="SUPFAM" id="SSF110857">
    <property type="entry name" value="Gamma-glutamyl cyclotransferase-like"/>
    <property type="match status" value="1"/>
</dbReference>
<dbReference type="InterPro" id="IPR045038">
    <property type="entry name" value="AIG2-like"/>
</dbReference>
<feature type="domain" description="Gamma-glutamylcyclotransferase AIG2-like" evidence="5">
    <location>
        <begin position="114"/>
        <end position="206"/>
    </location>
</feature>
<feature type="region of interest" description="Disordered" evidence="4">
    <location>
        <begin position="52"/>
        <end position="82"/>
    </location>
</feature>
<dbReference type="GO" id="GO:0016740">
    <property type="term" value="F:transferase activity"/>
    <property type="evidence" value="ECO:0007669"/>
    <property type="project" value="UniProtKB-KW"/>
</dbReference>
<keyword evidence="2" id="KW-0808">Transferase</keyword>
<evidence type="ECO:0000256" key="2">
    <source>
        <dbReference type="ARBA" id="ARBA00022679"/>
    </source>
</evidence>
<feature type="compositionally biased region" description="Pro residues" evidence="4">
    <location>
        <begin position="54"/>
        <end position="77"/>
    </location>
</feature>
<dbReference type="AlphaFoldDB" id="A0A2V5IRE8"/>
<dbReference type="Proteomes" id="UP000248817">
    <property type="component" value="Unassembled WGS sequence"/>
</dbReference>
<evidence type="ECO:0000313" key="6">
    <source>
        <dbReference type="EMBL" id="PYI36693.1"/>
    </source>
</evidence>
<dbReference type="CDD" id="cd06661">
    <property type="entry name" value="GGCT_like"/>
    <property type="match status" value="1"/>
</dbReference>
<keyword evidence="7" id="KW-1185">Reference proteome</keyword>
<dbReference type="EMBL" id="KZ825463">
    <property type="protein sequence ID" value="PYI36693.1"/>
    <property type="molecule type" value="Genomic_DNA"/>
</dbReference>
<dbReference type="InterPro" id="IPR013024">
    <property type="entry name" value="GGCT-like"/>
</dbReference>
<reference evidence="6 7" key="1">
    <citation type="submission" date="2018-02" db="EMBL/GenBank/DDBJ databases">
        <title>The genomes of Aspergillus section Nigri reveals drivers in fungal speciation.</title>
        <authorList>
            <consortium name="DOE Joint Genome Institute"/>
            <person name="Vesth T.C."/>
            <person name="Nybo J."/>
            <person name="Theobald S."/>
            <person name="Brandl J."/>
            <person name="Frisvad J.C."/>
            <person name="Nielsen K.F."/>
            <person name="Lyhne E.K."/>
            <person name="Kogle M.E."/>
            <person name="Kuo A."/>
            <person name="Riley R."/>
            <person name="Clum A."/>
            <person name="Nolan M."/>
            <person name="Lipzen A."/>
            <person name="Salamov A."/>
            <person name="Henrissat B."/>
            <person name="Wiebenga A."/>
            <person name="De vries R.P."/>
            <person name="Grigoriev I.V."/>
            <person name="Mortensen U.H."/>
            <person name="Andersen M.R."/>
            <person name="Baker S.E."/>
        </authorList>
    </citation>
    <scope>NUCLEOTIDE SEQUENCE [LARGE SCALE GENOMIC DNA]</scope>
    <source>
        <strain evidence="6 7">CBS 114.80</strain>
    </source>
</reference>
<evidence type="ECO:0000256" key="3">
    <source>
        <dbReference type="ARBA" id="ARBA00030602"/>
    </source>
</evidence>
<evidence type="ECO:0000256" key="4">
    <source>
        <dbReference type="SAM" id="MobiDB-lite"/>
    </source>
</evidence>
<evidence type="ECO:0000313" key="7">
    <source>
        <dbReference type="Proteomes" id="UP000248817"/>
    </source>
</evidence>
<dbReference type="Gene3D" id="3.10.490.10">
    <property type="entry name" value="Gamma-glutamyl cyclotransferase-like"/>
    <property type="match status" value="1"/>
</dbReference>
<dbReference type="InterPro" id="IPR009288">
    <property type="entry name" value="AIG2-like_dom"/>
</dbReference>
<evidence type="ECO:0000259" key="5">
    <source>
        <dbReference type="Pfam" id="PF06094"/>
    </source>
</evidence>
<gene>
    <name evidence="6" type="ORF">BP00DRAFT_491352</name>
</gene>
<accession>A0A2V5IRE8</accession>